<dbReference type="Proteomes" id="UP000295735">
    <property type="component" value="Unassembled WGS sequence"/>
</dbReference>
<protein>
    <recommendedName>
        <fullName evidence="3">YtxH domain-containing protein</fullName>
    </recommendedName>
</protein>
<dbReference type="EMBL" id="SCWC02000008">
    <property type="protein sequence ID" value="KAA1037616.1"/>
    <property type="molecule type" value="Genomic_DNA"/>
</dbReference>
<accession>A0ABQ6R6Y0</accession>
<evidence type="ECO:0000313" key="2">
    <source>
        <dbReference type="Proteomes" id="UP000295735"/>
    </source>
</evidence>
<dbReference type="RefSeq" id="WP_149459675.1">
    <property type="nucleotide sequence ID" value="NZ_SCWC02000008.1"/>
</dbReference>
<evidence type="ECO:0008006" key="3">
    <source>
        <dbReference type="Google" id="ProtNLM"/>
    </source>
</evidence>
<gene>
    <name evidence="1" type="ORF">ERX35_009570</name>
</gene>
<proteinExistence type="predicted"/>
<reference evidence="1 2" key="1">
    <citation type="submission" date="2019-09" db="EMBL/GenBank/DDBJ databases">
        <authorList>
            <person name="Mazhar S."/>
            <person name="Altermann E."/>
            <person name="Hill C."/>
            <person name="Mcauliffe O."/>
        </authorList>
    </citation>
    <scope>NUCLEOTIDE SEQUENCE [LARGE SCALE GENOMIC DNA]</scope>
    <source>
        <strain evidence="1 2">ATCC 51831</strain>
    </source>
</reference>
<comment type="caution">
    <text evidence="1">The sequence shown here is derived from an EMBL/GenBank/DDBJ whole genome shotgun (WGS) entry which is preliminary data.</text>
</comment>
<organism evidence="1 2">
    <name type="scientific">Macrococcus equipercicus</name>
    <dbReference type="NCBI Taxonomy" id="69967"/>
    <lineage>
        <taxon>Bacteria</taxon>
        <taxon>Bacillati</taxon>
        <taxon>Bacillota</taxon>
        <taxon>Bacilli</taxon>
        <taxon>Bacillales</taxon>
        <taxon>Staphylococcaceae</taxon>
        <taxon>Macrococcus</taxon>
    </lineage>
</organism>
<name>A0ABQ6R6Y0_9STAP</name>
<sequence length="137" mass="15147">MEKWLRLGFGIGAGIYITKDVMGYVRKLESREQVTEQLNQLQKYSGLATVFLTTTTALLKNHSDKNKKGSAEVSAVADETVTTDGHVPKESVSDSVKSILDTGIVSAFVTDQQKVDRIKDVVDEAAKVEKFLRGWLK</sequence>
<keyword evidence="2" id="KW-1185">Reference proteome</keyword>
<evidence type="ECO:0000313" key="1">
    <source>
        <dbReference type="EMBL" id="KAA1037616.1"/>
    </source>
</evidence>